<comment type="catalytic activity">
    <reaction evidence="10">
        <text>tungstate(in) + ATP + H2O = tungstate(out) + ADP + phosphate + H(+)</text>
        <dbReference type="Rhea" id="RHEA:35027"/>
        <dbReference type="ChEBI" id="CHEBI:15377"/>
        <dbReference type="ChEBI" id="CHEBI:15378"/>
        <dbReference type="ChEBI" id="CHEBI:30616"/>
        <dbReference type="ChEBI" id="CHEBI:43474"/>
        <dbReference type="ChEBI" id="CHEBI:46502"/>
        <dbReference type="ChEBI" id="CHEBI:456216"/>
        <dbReference type="EC" id="7.3.2.6"/>
    </reaction>
</comment>
<keyword evidence="3" id="KW-0500">Molybdenum</keyword>
<dbReference type="CDD" id="cd03293">
    <property type="entry name" value="ABC_NrtD_SsuB_transporters"/>
    <property type="match status" value="1"/>
</dbReference>
<dbReference type="PROSITE" id="PS00211">
    <property type="entry name" value="ABC_TRANSPORTER_1"/>
    <property type="match status" value="1"/>
</dbReference>
<comment type="subcellular location">
    <subcellularLocation>
        <location evidence="1">Cell membrane</location>
    </subcellularLocation>
</comment>
<evidence type="ECO:0000256" key="9">
    <source>
        <dbReference type="ARBA" id="ARBA00041133"/>
    </source>
</evidence>
<dbReference type="SUPFAM" id="SSF52540">
    <property type="entry name" value="P-loop containing nucleoside triphosphate hydrolases"/>
    <property type="match status" value="1"/>
</dbReference>
<evidence type="ECO:0000313" key="14">
    <source>
        <dbReference type="Proteomes" id="UP000509626"/>
    </source>
</evidence>
<feature type="domain" description="ABC transporter" evidence="12">
    <location>
        <begin position="4"/>
        <end position="235"/>
    </location>
</feature>
<dbReference type="InterPro" id="IPR050166">
    <property type="entry name" value="ABC_transporter_ATP-bind"/>
</dbReference>
<keyword evidence="4" id="KW-0547">Nucleotide-binding</keyword>
<dbReference type="SMART" id="SM00382">
    <property type="entry name" value="AAA"/>
    <property type="match status" value="1"/>
</dbReference>
<dbReference type="Pfam" id="PF00005">
    <property type="entry name" value="ABC_tran"/>
    <property type="match status" value="1"/>
</dbReference>
<dbReference type="InterPro" id="IPR003593">
    <property type="entry name" value="AAA+_ATPase"/>
</dbReference>
<evidence type="ECO:0000313" key="13">
    <source>
        <dbReference type="EMBL" id="QLG60325.1"/>
    </source>
</evidence>
<dbReference type="GO" id="GO:1901238">
    <property type="term" value="F:ABC-type tungstate transporter activity"/>
    <property type="evidence" value="ECO:0007669"/>
    <property type="project" value="UniProtKB-EC"/>
</dbReference>
<dbReference type="GO" id="GO:0005524">
    <property type="term" value="F:ATP binding"/>
    <property type="evidence" value="ECO:0007669"/>
    <property type="project" value="UniProtKB-KW"/>
</dbReference>
<evidence type="ECO:0000256" key="6">
    <source>
        <dbReference type="ARBA" id="ARBA00038307"/>
    </source>
</evidence>
<evidence type="ECO:0000256" key="5">
    <source>
        <dbReference type="ARBA" id="ARBA00022840"/>
    </source>
</evidence>
<comment type="function">
    <text evidence="11">Part of the ABC transporter complex WtpABC involved in molybdate/tungstate import. Responsible for energy coupling to the transport system.</text>
</comment>
<evidence type="ECO:0000256" key="11">
    <source>
        <dbReference type="ARBA" id="ARBA00057369"/>
    </source>
</evidence>
<dbReference type="InterPro" id="IPR017871">
    <property type="entry name" value="ABC_transporter-like_CS"/>
</dbReference>
<dbReference type="GeneID" id="56035904"/>
<dbReference type="InterPro" id="IPR003439">
    <property type="entry name" value="ABC_transporter-like_ATP-bd"/>
</dbReference>
<dbReference type="PANTHER" id="PTHR42788:SF13">
    <property type="entry name" value="ALIPHATIC SULFONATES IMPORT ATP-BINDING PROTEIN SSUB"/>
    <property type="match status" value="1"/>
</dbReference>
<dbReference type="GO" id="GO:0016887">
    <property type="term" value="F:ATP hydrolysis activity"/>
    <property type="evidence" value="ECO:0007669"/>
    <property type="project" value="InterPro"/>
</dbReference>
<dbReference type="PROSITE" id="PS50893">
    <property type="entry name" value="ABC_TRANSPORTER_2"/>
    <property type="match status" value="1"/>
</dbReference>
<gene>
    <name evidence="13" type="ORF">HUG12_00555</name>
</gene>
<dbReference type="OrthoDB" id="18368at2157"/>
<organism evidence="13 14">
    <name type="scientific">Halorarum salinum</name>
    <dbReference type="NCBI Taxonomy" id="2743089"/>
    <lineage>
        <taxon>Archaea</taxon>
        <taxon>Methanobacteriati</taxon>
        <taxon>Methanobacteriota</taxon>
        <taxon>Stenosarchaea group</taxon>
        <taxon>Halobacteria</taxon>
        <taxon>Halobacteriales</taxon>
        <taxon>Haloferacaceae</taxon>
        <taxon>Halorarum</taxon>
    </lineage>
</organism>
<evidence type="ECO:0000259" key="12">
    <source>
        <dbReference type="PROSITE" id="PS50893"/>
    </source>
</evidence>
<evidence type="ECO:0000256" key="10">
    <source>
        <dbReference type="ARBA" id="ARBA00047936"/>
    </source>
</evidence>
<dbReference type="Proteomes" id="UP000509626">
    <property type="component" value="Chromosome"/>
</dbReference>
<evidence type="ECO:0000256" key="7">
    <source>
        <dbReference type="ARBA" id="ARBA00038781"/>
    </source>
</evidence>
<reference evidence="13 14" key="1">
    <citation type="submission" date="2020-06" db="EMBL/GenBank/DDBJ databases">
        <title>NJ-3-1, isolated from saline soil.</title>
        <authorList>
            <person name="Cui H.L."/>
            <person name="Shi X."/>
        </authorList>
    </citation>
    <scope>NUCLEOTIDE SEQUENCE [LARGE SCALE GENOMIC DNA]</scope>
    <source>
        <strain evidence="13 14">NJ-3-1</strain>
    </source>
</reference>
<keyword evidence="2" id="KW-0813">Transport</keyword>
<dbReference type="FunFam" id="3.40.50.300:FF:000425">
    <property type="entry name" value="Probable ABC transporter, ATP-binding subunit"/>
    <property type="match status" value="1"/>
</dbReference>
<dbReference type="InterPro" id="IPR027417">
    <property type="entry name" value="P-loop_NTPase"/>
</dbReference>
<name>A0A7D5QI34_9EURY</name>
<keyword evidence="14" id="KW-1185">Reference proteome</keyword>
<dbReference type="AlphaFoldDB" id="A0A7D5QI34"/>
<evidence type="ECO:0000256" key="2">
    <source>
        <dbReference type="ARBA" id="ARBA00022448"/>
    </source>
</evidence>
<accession>A0A7D5QI34</accession>
<dbReference type="Gene3D" id="3.40.50.300">
    <property type="entry name" value="P-loop containing nucleotide triphosphate hydrolases"/>
    <property type="match status" value="1"/>
</dbReference>
<dbReference type="PANTHER" id="PTHR42788">
    <property type="entry name" value="TAURINE IMPORT ATP-BINDING PROTEIN-RELATED"/>
    <property type="match status" value="1"/>
</dbReference>
<proteinExistence type="inferred from homology"/>
<evidence type="ECO:0000256" key="3">
    <source>
        <dbReference type="ARBA" id="ARBA00022505"/>
    </source>
</evidence>
<comment type="subunit">
    <text evidence="7">The complex is composed of two ATP-binding proteins (WtpC), two transmembrane proteins (WtpB) and a solute-binding protein (WtpA).</text>
</comment>
<protein>
    <recommendedName>
        <fullName evidence="9">Molybdate/tungstate import ATP-binding protein WtpC</fullName>
        <ecNumber evidence="8">7.3.2.6</ecNumber>
    </recommendedName>
</protein>
<keyword evidence="5 13" id="KW-0067">ATP-binding</keyword>
<dbReference type="KEGG" id="halu:HUG12_00555"/>
<dbReference type="EC" id="7.3.2.6" evidence="8"/>
<comment type="similarity">
    <text evidence="6">Belongs to the ABC transporter superfamily. Sulfate/tungstate importer (TC 3.A.1.6) family.</text>
</comment>
<dbReference type="RefSeq" id="WP_179266911.1">
    <property type="nucleotide sequence ID" value="NZ_CP058579.1"/>
</dbReference>
<dbReference type="EMBL" id="CP058579">
    <property type="protein sequence ID" value="QLG60325.1"/>
    <property type="molecule type" value="Genomic_DNA"/>
</dbReference>
<evidence type="ECO:0000256" key="8">
    <source>
        <dbReference type="ARBA" id="ARBA00039025"/>
    </source>
</evidence>
<dbReference type="GO" id="GO:0005886">
    <property type="term" value="C:plasma membrane"/>
    <property type="evidence" value="ECO:0007669"/>
    <property type="project" value="UniProtKB-SubCell"/>
</dbReference>
<sequence length="260" mass="28844">MASLQANNVSKIYNSGKDAVKALDDVSLTIGDQEFVSIVGPSGCGKTTLLRILDGLVEPTSGEILIDGSPVVGSGQDRGMVFQSFNLFPWRTVQENIEFGLEARGDDKSERAEIAKQHIEMVGLEGFGDAYPHELSGGMQQRVGLARALAIDPEILLMDEPFGALDAQTREIMQTELLKIWGENQKTAVFVTHDIDEAIYLSDRIIVLTDRPGQINRIEDVPIERPRYNKDVHAMDAFNELHDIIWDTLMVDTEQMEVTV</sequence>
<evidence type="ECO:0000256" key="1">
    <source>
        <dbReference type="ARBA" id="ARBA00004236"/>
    </source>
</evidence>
<evidence type="ECO:0000256" key="4">
    <source>
        <dbReference type="ARBA" id="ARBA00022741"/>
    </source>
</evidence>